<comment type="caution">
    <text evidence="1">The sequence shown here is derived from an EMBL/GenBank/DDBJ whole genome shotgun (WGS) entry which is preliminary data.</text>
</comment>
<evidence type="ECO:0000313" key="1">
    <source>
        <dbReference type="EMBL" id="MFH4978547.1"/>
    </source>
</evidence>
<name>A0ABD6EPR3_9BILA</name>
<dbReference type="AlphaFoldDB" id="A0ABD6EPR3"/>
<proteinExistence type="predicted"/>
<reference evidence="1 2" key="1">
    <citation type="submission" date="2024-08" db="EMBL/GenBank/DDBJ databases">
        <title>Gnathostoma spinigerum genome.</title>
        <authorList>
            <person name="Gonzalez-Bertolin B."/>
            <person name="Monzon S."/>
            <person name="Zaballos A."/>
            <person name="Jimenez P."/>
            <person name="Dekumyoy P."/>
            <person name="Varona S."/>
            <person name="Cuesta I."/>
            <person name="Sumanam S."/>
            <person name="Adisakwattana P."/>
            <person name="Gasser R.B."/>
            <person name="Hernandez-Gonzalez A."/>
            <person name="Young N.D."/>
            <person name="Perteguer M.J."/>
        </authorList>
    </citation>
    <scope>NUCLEOTIDE SEQUENCE [LARGE SCALE GENOMIC DNA]</scope>
    <source>
        <strain evidence="1">AL3</strain>
        <tissue evidence="1">Liver</tissue>
    </source>
</reference>
<keyword evidence="2" id="KW-1185">Reference proteome</keyword>
<dbReference type="EMBL" id="JBGFUD010003289">
    <property type="protein sequence ID" value="MFH4978547.1"/>
    <property type="molecule type" value="Genomic_DNA"/>
</dbReference>
<organism evidence="1 2">
    <name type="scientific">Gnathostoma spinigerum</name>
    <dbReference type="NCBI Taxonomy" id="75299"/>
    <lineage>
        <taxon>Eukaryota</taxon>
        <taxon>Metazoa</taxon>
        <taxon>Ecdysozoa</taxon>
        <taxon>Nematoda</taxon>
        <taxon>Chromadorea</taxon>
        <taxon>Rhabditida</taxon>
        <taxon>Spirurina</taxon>
        <taxon>Gnathostomatomorpha</taxon>
        <taxon>Gnathostomatoidea</taxon>
        <taxon>Gnathostomatidae</taxon>
        <taxon>Gnathostoma</taxon>
    </lineage>
</organism>
<protein>
    <submittedName>
        <fullName evidence="1">Uncharacterized protein</fullName>
    </submittedName>
</protein>
<evidence type="ECO:0000313" key="2">
    <source>
        <dbReference type="Proteomes" id="UP001608902"/>
    </source>
</evidence>
<sequence length="71" mass="8049">MVGRRMVNEHYSFSEELNGGDTHLLWMQDAARRKAQKGHKLIGRCDLLSGSVITKNSSTTEEILRETDNCI</sequence>
<accession>A0ABD6EPR3</accession>
<gene>
    <name evidence="1" type="ORF">AB6A40_005256</name>
</gene>
<dbReference type="Proteomes" id="UP001608902">
    <property type="component" value="Unassembled WGS sequence"/>
</dbReference>